<accession>A0ABC8T6N5</accession>
<evidence type="ECO:0000256" key="4">
    <source>
        <dbReference type="ARBA" id="ARBA00022968"/>
    </source>
</evidence>
<evidence type="ECO:0000256" key="5">
    <source>
        <dbReference type="ARBA" id="ARBA00023034"/>
    </source>
</evidence>
<dbReference type="Proteomes" id="UP001642360">
    <property type="component" value="Unassembled WGS sequence"/>
</dbReference>
<dbReference type="GO" id="GO:0000139">
    <property type="term" value="C:Golgi membrane"/>
    <property type="evidence" value="ECO:0007669"/>
    <property type="project" value="UniProtKB-SubCell"/>
</dbReference>
<evidence type="ECO:0000256" key="2">
    <source>
        <dbReference type="ARBA" id="ARBA00010271"/>
    </source>
</evidence>
<dbReference type="GO" id="GO:0016757">
    <property type="term" value="F:glycosyltransferase activity"/>
    <property type="evidence" value="ECO:0007669"/>
    <property type="project" value="UniProtKB-KW"/>
</dbReference>
<keyword evidence="5" id="KW-0333">Golgi apparatus</keyword>
<reference evidence="7 8" key="1">
    <citation type="submission" date="2024-02" db="EMBL/GenBank/DDBJ databases">
        <authorList>
            <person name="Vignale AGUSTIN F."/>
            <person name="Sosa J E."/>
            <person name="Modenutti C."/>
        </authorList>
    </citation>
    <scope>NUCLEOTIDE SEQUENCE [LARGE SCALE GENOMIC DNA]</scope>
</reference>
<protein>
    <recommendedName>
        <fullName evidence="6">Exostosin GT47 domain-containing protein</fullName>
    </recommendedName>
</protein>
<gene>
    <name evidence="7" type="ORF">ILEXP_LOCUS31664</name>
</gene>
<keyword evidence="4" id="KW-0735">Signal-anchor</keyword>
<evidence type="ECO:0000313" key="8">
    <source>
        <dbReference type="Proteomes" id="UP001642360"/>
    </source>
</evidence>
<proteinExistence type="inferred from homology"/>
<dbReference type="PANTHER" id="PTHR11062">
    <property type="entry name" value="EXOSTOSIN HEPARAN SULFATE GLYCOSYLTRANSFERASE -RELATED"/>
    <property type="match status" value="1"/>
</dbReference>
<evidence type="ECO:0000313" key="7">
    <source>
        <dbReference type="EMBL" id="CAK9162718.1"/>
    </source>
</evidence>
<keyword evidence="3" id="KW-0808">Transferase</keyword>
<keyword evidence="3" id="KW-0328">Glycosyltransferase</keyword>
<comment type="similarity">
    <text evidence="2">Belongs to the glycosyltransferase 47 family.</text>
</comment>
<dbReference type="Pfam" id="PF03016">
    <property type="entry name" value="Exostosin_GT47"/>
    <property type="match status" value="1"/>
</dbReference>
<evidence type="ECO:0000256" key="1">
    <source>
        <dbReference type="ARBA" id="ARBA00004323"/>
    </source>
</evidence>
<dbReference type="InterPro" id="IPR004263">
    <property type="entry name" value="Exostosin"/>
</dbReference>
<comment type="caution">
    <text evidence="7">The sequence shown here is derived from an EMBL/GenBank/DDBJ whole genome shotgun (WGS) entry which is preliminary data.</text>
</comment>
<sequence>MQNSPIRKELMASWGNDSSMGIFSGNLSFPYEEGFRRSRYCLHVKGYEVNTARVSDAIHYGCIPVLISDYYDLPFANVLDWNKFSVIISPGDIAFLKNKLLSISRKAYLNMYQNLCIVRRHFRWHTTPKSYDAFYMTAYQLWLRRGLPRLPY</sequence>
<evidence type="ECO:0000259" key="6">
    <source>
        <dbReference type="Pfam" id="PF03016"/>
    </source>
</evidence>
<organism evidence="7 8">
    <name type="scientific">Ilex paraguariensis</name>
    <name type="common">yerba mate</name>
    <dbReference type="NCBI Taxonomy" id="185542"/>
    <lineage>
        <taxon>Eukaryota</taxon>
        <taxon>Viridiplantae</taxon>
        <taxon>Streptophyta</taxon>
        <taxon>Embryophyta</taxon>
        <taxon>Tracheophyta</taxon>
        <taxon>Spermatophyta</taxon>
        <taxon>Magnoliopsida</taxon>
        <taxon>eudicotyledons</taxon>
        <taxon>Gunneridae</taxon>
        <taxon>Pentapetalae</taxon>
        <taxon>asterids</taxon>
        <taxon>campanulids</taxon>
        <taxon>Aquifoliales</taxon>
        <taxon>Aquifoliaceae</taxon>
        <taxon>Ilex</taxon>
    </lineage>
</organism>
<dbReference type="InterPro" id="IPR040911">
    <property type="entry name" value="Exostosin_GT47"/>
</dbReference>
<dbReference type="PANTHER" id="PTHR11062:SF235">
    <property type="entry name" value="GLYCOSYLTRANSFERASE-LIKE PROTEIN"/>
    <property type="match status" value="1"/>
</dbReference>
<dbReference type="AlphaFoldDB" id="A0ABC8T6N5"/>
<keyword evidence="4" id="KW-0812">Transmembrane</keyword>
<feature type="domain" description="Exostosin GT47" evidence="6">
    <location>
        <begin position="3"/>
        <end position="98"/>
    </location>
</feature>
<keyword evidence="8" id="KW-1185">Reference proteome</keyword>
<evidence type="ECO:0000256" key="3">
    <source>
        <dbReference type="ARBA" id="ARBA00022676"/>
    </source>
</evidence>
<comment type="subcellular location">
    <subcellularLocation>
        <location evidence="1">Golgi apparatus membrane</location>
        <topology evidence="1">Single-pass type II membrane protein</topology>
    </subcellularLocation>
</comment>
<name>A0ABC8T6N5_9AQUA</name>
<dbReference type="EMBL" id="CAUOFW020003946">
    <property type="protein sequence ID" value="CAK9162718.1"/>
    <property type="molecule type" value="Genomic_DNA"/>
</dbReference>